<evidence type="ECO:0000313" key="19">
    <source>
        <dbReference type="Proteomes" id="UP000189114"/>
    </source>
</evidence>
<evidence type="ECO:0000256" key="16">
    <source>
        <dbReference type="HAMAP-Rule" id="MF_00404"/>
    </source>
</evidence>
<dbReference type="EMBL" id="MLAE01000040">
    <property type="protein sequence ID" value="OOF77517.1"/>
    <property type="molecule type" value="Genomic_DNA"/>
</dbReference>
<dbReference type="HAMAP" id="MF_00404">
    <property type="entry name" value="OadG"/>
    <property type="match status" value="1"/>
</dbReference>
<keyword evidence="9 16" id="KW-1278">Translocase</keyword>
<dbReference type="GO" id="GO:0008948">
    <property type="term" value="F:oxaloacetate decarboxylase activity"/>
    <property type="evidence" value="ECO:0007669"/>
    <property type="project" value="UniProtKB-UniRule"/>
</dbReference>
<keyword evidence="12 16" id="KW-0406">Ion transport</keyword>
<dbReference type="GO" id="GO:0005886">
    <property type="term" value="C:plasma membrane"/>
    <property type="evidence" value="ECO:0007669"/>
    <property type="project" value="UniProtKB-SubCell"/>
</dbReference>
<evidence type="ECO:0000256" key="14">
    <source>
        <dbReference type="ARBA" id="ARBA00023201"/>
    </source>
</evidence>
<comment type="similarity">
    <text evidence="4 16 17">Belongs to the OadG family.</text>
</comment>
<feature type="transmembrane region" description="Helical" evidence="16 17">
    <location>
        <begin position="12"/>
        <end position="32"/>
    </location>
</feature>
<evidence type="ECO:0000256" key="9">
    <source>
        <dbReference type="ARBA" id="ARBA00022967"/>
    </source>
</evidence>
<comment type="cofactor">
    <cofactor evidence="1 16 17">
        <name>Na(+)</name>
        <dbReference type="ChEBI" id="CHEBI:29101"/>
    </cofactor>
</comment>
<evidence type="ECO:0000256" key="4">
    <source>
        <dbReference type="ARBA" id="ARBA00005844"/>
    </source>
</evidence>
<dbReference type="GO" id="GO:0036376">
    <property type="term" value="P:sodium ion export across plasma membrane"/>
    <property type="evidence" value="ECO:0007669"/>
    <property type="project" value="InterPro"/>
</dbReference>
<evidence type="ECO:0000256" key="10">
    <source>
        <dbReference type="ARBA" id="ARBA00022989"/>
    </source>
</evidence>
<evidence type="ECO:0000256" key="13">
    <source>
        <dbReference type="ARBA" id="ARBA00023136"/>
    </source>
</evidence>
<evidence type="ECO:0000256" key="2">
    <source>
        <dbReference type="ARBA" id="ARBA00003002"/>
    </source>
</evidence>
<name>A0A1V3KIN7_9PAST</name>
<keyword evidence="8 16" id="KW-0812">Transmembrane</keyword>
<comment type="subcellular location">
    <subcellularLocation>
        <location evidence="3 16 17">Cell membrane</location>
        <topology evidence="3 16 17">Single-pass membrane protein</topology>
    </subcellularLocation>
</comment>
<organism evidence="18 19">
    <name type="scientific">Rodentibacter caecimuris</name>
    <dbReference type="NCBI Taxonomy" id="1796644"/>
    <lineage>
        <taxon>Bacteria</taxon>
        <taxon>Pseudomonadati</taxon>
        <taxon>Pseudomonadota</taxon>
        <taxon>Gammaproteobacteria</taxon>
        <taxon>Pasteurellales</taxon>
        <taxon>Pasteurellaceae</taxon>
        <taxon>Rodentibacter</taxon>
    </lineage>
</organism>
<dbReference type="Pfam" id="PF04277">
    <property type="entry name" value="OAD_gamma"/>
    <property type="match status" value="1"/>
</dbReference>
<keyword evidence="14 16" id="KW-0739">Sodium transport</keyword>
<evidence type="ECO:0000256" key="5">
    <source>
        <dbReference type="ARBA" id="ARBA00011869"/>
    </source>
</evidence>
<evidence type="ECO:0000256" key="12">
    <source>
        <dbReference type="ARBA" id="ARBA00023065"/>
    </source>
</evidence>
<evidence type="ECO:0000256" key="17">
    <source>
        <dbReference type="RuleBase" id="RU004278"/>
    </source>
</evidence>
<proteinExistence type="inferred from homology"/>
<keyword evidence="6 16" id="KW-0813">Transport</keyword>
<keyword evidence="13 16" id="KW-0472">Membrane</keyword>
<evidence type="ECO:0000256" key="6">
    <source>
        <dbReference type="ARBA" id="ARBA00022448"/>
    </source>
</evidence>
<gene>
    <name evidence="16" type="primary">oadG</name>
    <name evidence="18" type="ORF">BKG96_08280</name>
</gene>
<accession>A0A1V3KIN7</accession>
<dbReference type="RefSeq" id="WP_077587093.1">
    <property type="nucleotide sequence ID" value="NZ_MLAE01000040.1"/>
</dbReference>
<dbReference type="NCBIfam" id="NF002792">
    <property type="entry name" value="PRK02919.1"/>
    <property type="match status" value="1"/>
</dbReference>
<dbReference type="Proteomes" id="UP000189114">
    <property type="component" value="Unassembled WGS sequence"/>
</dbReference>
<dbReference type="EC" id="7.2.4.2" evidence="16"/>
<dbReference type="InterPro" id="IPR023424">
    <property type="entry name" value="OadG"/>
</dbReference>
<protein>
    <recommendedName>
        <fullName evidence="16">Probable oxaloacetate decarboxylase gamma chain</fullName>
        <ecNumber evidence="16">7.2.4.2</ecNumber>
    </recommendedName>
</protein>
<comment type="function">
    <text evidence="2 16 17">Catalyzes the decarboxylation of oxaloacetate coupled to Na(+) translocation.</text>
</comment>
<evidence type="ECO:0000256" key="1">
    <source>
        <dbReference type="ARBA" id="ARBA00001959"/>
    </source>
</evidence>
<dbReference type="GO" id="GO:0015081">
    <property type="term" value="F:sodium ion transmembrane transporter activity"/>
    <property type="evidence" value="ECO:0007669"/>
    <property type="project" value="UniProtKB-UniRule"/>
</dbReference>
<dbReference type="NCBIfam" id="TIGR01195">
    <property type="entry name" value="oadG_fam"/>
    <property type="match status" value="1"/>
</dbReference>
<dbReference type="InterPro" id="IPR005899">
    <property type="entry name" value="Na_pump_deCOase"/>
</dbReference>
<keyword evidence="11 16" id="KW-0915">Sodium</keyword>
<sequence length="90" mass="10217">MTSSELMLEGFSLMFAGMGFVIFFLFLLIYAIEFASKIINRFFPENKYPTSSQLNQTPSTAVSNVNDDMSRLRPIIVAAIAHHRRQQGLK</sequence>
<evidence type="ECO:0000256" key="3">
    <source>
        <dbReference type="ARBA" id="ARBA00004162"/>
    </source>
</evidence>
<comment type="catalytic activity">
    <reaction evidence="15 16 17">
        <text>oxaloacetate + 2 Na(+)(in) + H(+) = pyruvate + 2 Na(+)(out) + CO2</text>
        <dbReference type="Rhea" id="RHEA:57724"/>
        <dbReference type="ChEBI" id="CHEBI:15361"/>
        <dbReference type="ChEBI" id="CHEBI:15378"/>
        <dbReference type="ChEBI" id="CHEBI:16452"/>
        <dbReference type="ChEBI" id="CHEBI:16526"/>
        <dbReference type="ChEBI" id="CHEBI:29101"/>
        <dbReference type="EC" id="7.2.4.2"/>
    </reaction>
</comment>
<evidence type="ECO:0000313" key="18">
    <source>
        <dbReference type="EMBL" id="OOF77517.1"/>
    </source>
</evidence>
<evidence type="ECO:0000256" key="8">
    <source>
        <dbReference type="ARBA" id="ARBA00022692"/>
    </source>
</evidence>
<keyword evidence="10 16" id="KW-1133">Transmembrane helix</keyword>
<evidence type="ECO:0000256" key="11">
    <source>
        <dbReference type="ARBA" id="ARBA00023053"/>
    </source>
</evidence>
<dbReference type="GO" id="GO:0015451">
    <property type="term" value="F:decarboxylation-driven active transmembrane transporter activity"/>
    <property type="evidence" value="ECO:0007669"/>
    <property type="project" value="UniProtKB-EC"/>
</dbReference>
<comment type="subunit">
    <text evidence="5 16">Heterotrimer of an alpha, a beta and a gamma subunit.</text>
</comment>
<evidence type="ECO:0000256" key="7">
    <source>
        <dbReference type="ARBA" id="ARBA00022475"/>
    </source>
</evidence>
<comment type="caution">
    <text evidence="18">The sequence shown here is derived from an EMBL/GenBank/DDBJ whole genome shotgun (WGS) entry which is preliminary data.</text>
</comment>
<reference evidence="19" key="1">
    <citation type="submission" date="2016-10" db="EMBL/GenBank/DDBJ databases">
        <title>Rodentibacter gen. nov. and new species.</title>
        <authorList>
            <person name="Christensen H."/>
        </authorList>
    </citation>
    <scope>NUCLEOTIDE SEQUENCE [LARGE SCALE GENOMIC DNA]</scope>
    <source>
        <strain evidence="19">Ppn152</strain>
    </source>
</reference>
<keyword evidence="7 16" id="KW-1003">Cell membrane</keyword>
<evidence type="ECO:0000256" key="15">
    <source>
        <dbReference type="ARBA" id="ARBA00048176"/>
    </source>
</evidence>
<dbReference type="AlphaFoldDB" id="A0A1V3KIN7"/>